<dbReference type="PANTHER" id="PTHR43507:SF1">
    <property type="entry name" value="NADH-UBIQUINONE OXIDOREDUCTASE CHAIN 4"/>
    <property type="match status" value="1"/>
</dbReference>
<feature type="transmembrane region" description="Helical" evidence="7">
    <location>
        <begin position="421"/>
        <end position="443"/>
    </location>
</feature>
<reference evidence="9 10" key="1">
    <citation type="submission" date="2020-07" db="EMBL/GenBank/DDBJ databases">
        <title>Sequencing the genomes of 1000 actinobacteria strains.</title>
        <authorList>
            <person name="Klenk H.-P."/>
        </authorList>
    </citation>
    <scope>NUCLEOTIDE SEQUENCE [LARGE SCALE GENOMIC DNA]</scope>
    <source>
        <strain evidence="9 10">DSM 44442</strain>
    </source>
</reference>
<accession>A0A7Z0ESU8</accession>
<gene>
    <name evidence="9" type="ORF">HNR10_005560</name>
</gene>
<dbReference type="AlphaFoldDB" id="A0A7Z0ESU8"/>
<feature type="transmembrane region" description="Helical" evidence="7">
    <location>
        <begin position="136"/>
        <end position="156"/>
    </location>
</feature>
<keyword evidence="4 7" id="KW-1133">Transmembrane helix</keyword>
<comment type="caution">
    <text evidence="9">The sequence shown here is derived from an EMBL/GenBank/DDBJ whole genome shotgun (WGS) entry which is preliminary data.</text>
</comment>
<proteinExistence type="inferred from homology"/>
<evidence type="ECO:0000313" key="10">
    <source>
        <dbReference type="Proteomes" id="UP000572051"/>
    </source>
</evidence>
<evidence type="ECO:0000256" key="5">
    <source>
        <dbReference type="ARBA" id="ARBA00023136"/>
    </source>
</evidence>
<organism evidence="9 10">
    <name type="scientific">Nocardiopsis aegyptia</name>
    <dbReference type="NCBI Taxonomy" id="220378"/>
    <lineage>
        <taxon>Bacteria</taxon>
        <taxon>Bacillati</taxon>
        <taxon>Actinomycetota</taxon>
        <taxon>Actinomycetes</taxon>
        <taxon>Streptosporangiales</taxon>
        <taxon>Nocardiopsidaceae</taxon>
        <taxon>Nocardiopsis</taxon>
    </lineage>
</organism>
<evidence type="ECO:0000256" key="6">
    <source>
        <dbReference type="RuleBase" id="RU000320"/>
    </source>
</evidence>
<keyword evidence="3 6" id="KW-0812">Transmembrane</keyword>
<dbReference type="InterPro" id="IPR010227">
    <property type="entry name" value="NADH_Q_OxRdtase_chainM/4"/>
</dbReference>
<feature type="transmembrane region" description="Helical" evidence="7">
    <location>
        <begin position="113"/>
        <end position="130"/>
    </location>
</feature>
<dbReference type="GO" id="GO:0016020">
    <property type="term" value="C:membrane"/>
    <property type="evidence" value="ECO:0007669"/>
    <property type="project" value="UniProtKB-SubCell"/>
</dbReference>
<feature type="transmembrane region" description="Helical" evidence="7">
    <location>
        <begin position="87"/>
        <end position="106"/>
    </location>
</feature>
<dbReference type="InterPro" id="IPR001750">
    <property type="entry name" value="ND/Mrp_TM"/>
</dbReference>
<feature type="transmembrane region" description="Helical" evidence="7">
    <location>
        <begin position="307"/>
        <end position="328"/>
    </location>
</feature>
<feature type="transmembrane region" description="Helical" evidence="7">
    <location>
        <begin position="348"/>
        <end position="365"/>
    </location>
</feature>
<evidence type="ECO:0000256" key="3">
    <source>
        <dbReference type="ARBA" id="ARBA00022692"/>
    </source>
</evidence>
<dbReference type="GO" id="GO:0003954">
    <property type="term" value="F:NADH dehydrogenase activity"/>
    <property type="evidence" value="ECO:0007669"/>
    <property type="project" value="TreeGrafter"/>
</dbReference>
<feature type="transmembrane region" description="Helical" evidence="7">
    <location>
        <begin position="246"/>
        <end position="267"/>
    </location>
</feature>
<evidence type="ECO:0000256" key="7">
    <source>
        <dbReference type="SAM" id="Phobius"/>
    </source>
</evidence>
<dbReference type="RefSeq" id="WP_179828608.1">
    <property type="nucleotide sequence ID" value="NZ_JACCFS010000001.1"/>
</dbReference>
<feature type="domain" description="NADH:quinone oxidoreductase/Mrp antiporter transmembrane" evidence="8">
    <location>
        <begin position="132"/>
        <end position="433"/>
    </location>
</feature>
<dbReference type="GO" id="GO:0015990">
    <property type="term" value="P:electron transport coupled proton transport"/>
    <property type="evidence" value="ECO:0007669"/>
    <property type="project" value="TreeGrafter"/>
</dbReference>
<dbReference type="PRINTS" id="PR01437">
    <property type="entry name" value="NUOXDRDTASE4"/>
</dbReference>
<feature type="transmembrane region" description="Helical" evidence="7">
    <location>
        <begin position="28"/>
        <end position="47"/>
    </location>
</feature>
<feature type="transmembrane region" description="Helical" evidence="7">
    <location>
        <begin position="377"/>
        <end position="401"/>
    </location>
</feature>
<dbReference type="Proteomes" id="UP000572051">
    <property type="component" value="Unassembled WGS sequence"/>
</dbReference>
<sequence length="504" mass="53018">MLSVAVFLPLLAGLVLLAVPRPRDGLVAWTWVCVAALDLFLVLVLWARYPAAVGPGQDAVGGFAFETHVRWIPSVGAGYHIGVDGLSLPLLAMTAVLFLACAVHSLRQRRRTRAHAVLFLFLQTVSLGVFSALDLLLFFVFFDLSIVGMYFVIAGWGHGRPARSALQFFLYTFLGSLALLLGFIGLYLAADPHTFDIVELTGRPPLEDGGPVAGLVLLAIALGLAIKTPTVPFHTWLPPAHTDAPAAGSAILAGVLLKMGTYGFVRVAMPILPGAWREYAMVFVVVGVVSVLYGALVALAQTDFKRMVAYTSVNHMGYILLGLGAAGLATADEARAAALAVTGSVTQMVSHGLLTGALFLLAGALHDRGGTYRMASYGGLAGTMPLLAALTSLAAFGSLGLPGLSGFIAEFQIFTGSLSFVPVPTAVAFLGILLTAALFLRALQQLFTGDLRIPEHARTGDLTARELVAIAPLTALSVAIGLFPRFLLDPIEPAARALVALVVR</sequence>
<dbReference type="GO" id="GO:0042773">
    <property type="term" value="P:ATP synthesis coupled electron transport"/>
    <property type="evidence" value="ECO:0007669"/>
    <property type="project" value="InterPro"/>
</dbReference>
<evidence type="ECO:0000256" key="1">
    <source>
        <dbReference type="ARBA" id="ARBA00004127"/>
    </source>
</evidence>
<comment type="subcellular location">
    <subcellularLocation>
        <location evidence="1">Endomembrane system</location>
        <topology evidence="1">Multi-pass membrane protein</topology>
    </subcellularLocation>
    <subcellularLocation>
        <location evidence="6">Membrane</location>
        <topology evidence="6">Multi-pass membrane protein</topology>
    </subcellularLocation>
</comment>
<feature type="transmembrane region" description="Helical" evidence="7">
    <location>
        <begin position="168"/>
        <end position="189"/>
    </location>
</feature>
<dbReference type="EMBL" id="JACCFS010000001">
    <property type="protein sequence ID" value="NYJ37679.1"/>
    <property type="molecule type" value="Genomic_DNA"/>
</dbReference>
<evidence type="ECO:0000313" key="9">
    <source>
        <dbReference type="EMBL" id="NYJ37679.1"/>
    </source>
</evidence>
<dbReference type="NCBIfam" id="TIGR01972">
    <property type="entry name" value="NDH_I_M"/>
    <property type="match status" value="1"/>
</dbReference>
<dbReference type="GO" id="GO:0048039">
    <property type="term" value="F:ubiquinone binding"/>
    <property type="evidence" value="ECO:0007669"/>
    <property type="project" value="TreeGrafter"/>
</dbReference>
<dbReference type="InterPro" id="IPR003918">
    <property type="entry name" value="NADH_UbQ_OxRdtase"/>
</dbReference>
<feature type="transmembrane region" description="Helical" evidence="7">
    <location>
        <begin position="279"/>
        <end position="300"/>
    </location>
</feature>
<name>A0A7Z0ESU8_9ACTN</name>
<keyword evidence="5 7" id="KW-0472">Membrane</keyword>
<evidence type="ECO:0000259" key="8">
    <source>
        <dbReference type="Pfam" id="PF00361"/>
    </source>
</evidence>
<evidence type="ECO:0000256" key="4">
    <source>
        <dbReference type="ARBA" id="ARBA00022989"/>
    </source>
</evidence>
<dbReference type="PANTHER" id="PTHR43507">
    <property type="entry name" value="NADH-UBIQUINONE OXIDOREDUCTASE CHAIN 4"/>
    <property type="match status" value="1"/>
</dbReference>
<dbReference type="Pfam" id="PF00361">
    <property type="entry name" value="Proton_antipo_M"/>
    <property type="match status" value="1"/>
</dbReference>
<comment type="similarity">
    <text evidence="2">Belongs to the complex I subunit 4 family.</text>
</comment>
<feature type="transmembrane region" description="Helical" evidence="7">
    <location>
        <begin position="464"/>
        <end position="483"/>
    </location>
</feature>
<dbReference type="GO" id="GO:0008137">
    <property type="term" value="F:NADH dehydrogenase (ubiquinone) activity"/>
    <property type="evidence" value="ECO:0007669"/>
    <property type="project" value="InterPro"/>
</dbReference>
<protein>
    <submittedName>
        <fullName evidence="9">NADH-quinone oxidoreductase subunit M</fullName>
    </submittedName>
</protein>
<evidence type="ECO:0000256" key="2">
    <source>
        <dbReference type="ARBA" id="ARBA00009025"/>
    </source>
</evidence>
<keyword evidence="10" id="KW-1185">Reference proteome</keyword>
<feature type="transmembrane region" description="Helical" evidence="7">
    <location>
        <begin position="209"/>
        <end position="226"/>
    </location>
</feature>
<dbReference type="GO" id="GO:0012505">
    <property type="term" value="C:endomembrane system"/>
    <property type="evidence" value="ECO:0007669"/>
    <property type="project" value="UniProtKB-SubCell"/>
</dbReference>